<name>A0ABP1GI56_9EUKA</name>
<accession>A0ABP1GI56</accession>
<dbReference type="Proteomes" id="UP001642409">
    <property type="component" value="Unassembled WGS sequence"/>
</dbReference>
<sequence length="147" mass="16947">MSRTVAGQTGLYIIGVAQRHLKHRTPEVVVGGVLRSSQINRRCRCCFQMSRTASWTGTGLNNIIRSSSDGHLKQVNSRGIRTQVGVGVADTDYQLRSSQINRRCRCCFQMSRTQWWGFFWCWCGLWGGWLDKYRSQQYYQEQLQTGT</sequence>
<protein>
    <submittedName>
        <fullName evidence="1">Hypothetical_protein</fullName>
    </submittedName>
</protein>
<organism evidence="1 2">
    <name type="scientific">Hexamita inflata</name>
    <dbReference type="NCBI Taxonomy" id="28002"/>
    <lineage>
        <taxon>Eukaryota</taxon>
        <taxon>Metamonada</taxon>
        <taxon>Diplomonadida</taxon>
        <taxon>Hexamitidae</taxon>
        <taxon>Hexamitinae</taxon>
        <taxon>Hexamita</taxon>
    </lineage>
</organism>
<evidence type="ECO:0000313" key="1">
    <source>
        <dbReference type="EMBL" id="CAL5970349.1"/>
    </source>
</evidence>
<proteinExistence type="predicted"/>
<dbReference type="EMBL" id="CAXDID020000001">
    <property type="protein sequence ID" value="CAL5970349.1"/>
    <property type="molecule type" value="Genomic_DNA"/>
</dbReference>
<reference evidence="1 2" key="1">
    <citation type="submission" date="2024-07" db="EMBL/GenBank/DDBJ databases">
        <authorList>
            <person name="Akdeniz Z."/>
        </authorList>
    </citation>
    <scope>NUCLEOTIDE SEQUENCE [LARGE SCALE GENOMIC DNA]</scope>
</reference>
<keyword evidence="2" id="KW-1185">Reference proteome</keyword>
<evidence type="ECO:0000313" key="2">
    <source>
        <dbReference type="Proteomes" id="UP001642409"/>
    </source>
</evidence>
<gene>
    <name evidence="1" type="ORF">HINF_LOCUS289</name>
</gene>
<comment type="caution">
    <text evidence="1">The sequence shown here is derived from an EMBL/GenBank/DDBJ whole genome shotgun (WGS) entry which is preliminary data.</text>
</comment>